<keyword evidence="3" id="KW-1185">Reference proteome</keyword>
<organism evidence="2 3">
    <name type="scientific">Pseudomyxococcus hansupus</name>
    <dbReference type="NCBI Taxonomy" id="1297742"/>
    <lineage>
        <taxon>Bacteria</taxon>
        <taxon>Pseudomonadati</taxon>
        <taxon>Myxococcota</taxon>
        <taxon>Myxococcia</taxon>
        <taxon>Myxococcales</taxon>
        <taxon>Cystobacterineae</taxon>
        <taxon>Myxococcaceae</taxon>
        <taxon>Pseudomyxococcus</taxon>
    </lineage>
</organism>
<proteinExistence type="predicted"/>
<dbReference type="PATRIC" id="fig|1297742.4.peg.6652"/>
<evidence type="ECO:0000313" key="2">
    <source>
        <dbReference type="EMBL" id="AKQ69651.1"/>
    </source>
</evidence>
<sequence>MFRRGRRANARGAPGEQRTGTKPAGKASRHRRGPWRRAAPRREEGAGMALRCACAQARCVSVA</sequence>
<dbReference type="Proteomes" id="UP000009026">
    <property type="component" value="Chromosome"/>
</dbReference>
<feature type="compositionally biased region" description="Basic residues" evidence="1">
    <location>
        <begin position="27"/>
        <end position="39"/>
    </location>
</feature>
<reference evidence="2 3" key="1">
    <citation type="journal article" date="2016" name="PLoS ONE">
        <title>Complete Genome Sequence and Comparative Genomics of a Novel Myxobacterium Myxococcus hansupus.</title>
        <authorList>
            <person name="Sharma G."/>
            <person name="Narwani T."/>
            <person name="Subramanian S."/>
        </authorList>
    </citation>
    <scope>NUCLEOTIDE SEQUENCE [LARGE SCALE GENOMIC DNA]</scope>
    <source>
        <strain evidence="3">mixupus</strain>
    </source>
</reference>
<evidence type="ECO:0000256" key="1">
    <source>
        <dbReference type="SAM" id="MobiDB-lite"/>
    </source>
</evidence>
<gene>
    <name evidence="2" type="ORF">A176_006563</name>
</gene>
<protein>
    <submittedName>
        <fullName evidence="2">Uncharacterized protein</fullName>
    </submittedName>
</protein>
<dbReference type="AlphaFoldDB" id="A0A0H4X1W0"/>
<name>A0A0H4X1W0_9BACT</name>
<dbReference type="KEGG" id="mym:A176_006563"/>
<feature type="region of interest" description="Disordered" evidence="1">
    <location>
        <begin position="1"/>
        <end position="42"/>
    </location>
</feature>
<accession>A0A0H4X1W0</accession>
<dbReference type="EMBL" id="CP012109">
    <property type="protein sequence ID" value="AKQ69651.1"/>
    <property type="molecule type" value="Genomic_DNA"/>
</dbReference>
<evidence type="ECO:0000313" key="3">
    <source>
        <dbReference type="Proteomes" id="UP000009026"/>
    </source>
</evidence>